<reference evidence="4" key="1">
    <citation type="journal article" date="2019" name="Toxins">
        <title>Detection of Abrin-Like and Prepropulchellin-Like Toxin Genes and Transcripts Using Whole Genome Sequencing and Full-Length Transcript Sequencing of Abrus precatorius.</title>
        <authorList>
            <person name="Hovde B.T."/>
            <person name="Daligault H.E."/>
            <person name="Hanschen E.R."/>
            <person name="Kunde Y.A."/>
            <person name="Johnson M.B."/>
            <person name="Starkenburg S.R."/>
            <person name="Johnson S.L."/>
        </authorList>
    </citation>
    <scope>NUCLEOTIDE SEQUENCE [LARGE SCALE GENOMIC DNA]</scope>
</reference>
<feature type="repeat" description="PPR" evidence="3">
    <location>
        <begin position="421"/>
        <end position="455"/>
    </location>
</feature>
<evidence type="ECO:0000256" key="2">
    <source>
        <dbReference type="ARBA" id="ARBA00022737"/>
    </source>
</evidence>
<feature type="repeat" description="PPR" evidence="3">
    <location>
        <begin position="280"/>
        <end position="314"/>
    </location>
</feature>
<dbReference type="Pfam" id="PF13041">
    <property type="entry name" value="PPR_2"/>
    <property type="match status" value="2"/>
</dbReference>
<evidence type="ECO:0000256" key="1">
    <source>
        <dbReference type="ARBA" id="ARBA00007626"/>
    </source>
</evidence>
<feature type="repeat" description="PPR" evidence="3">
    <location>
        <begin position="350"/>
        <end position="384"/>
    </location>
</feature>
<dbReference type="Gene3D" id="1.25.40.10">
    <property type="entry name" value="Tetratricopeptide repeat domain"/>
    <property type="match status" value="4"/>
</dbReference>
<gene>
    <name evidence="5" type="primary">LOC113865162</name>
</gene>
<dbReference type="PANTHER" id="PTHR47447">
    <property type="entry name" value="OS03G0856100 PROTEIN"/>
    <property type="match status" value="1"/>
</dbReference>
<comment type="similarity">
    <text evidence="1">Belongs to the PPR family. P subfamily.</text>
</comment>
<dbReference type="RefSeq" id="XP_027355346.1">
    <property type="nucleotide sequence ID" value="XM_027499545.1"/>
</dbReference>
<dbReference type="NCBIfam" id="TIGR00756">
    <property type="entry name" value="PPR"/>
    <property type="match status" value="5"/>
</dbReference>
<feature type="repeat" description="PPR" evidence="3">
    <location>
        <begin position="315"/>
        <end position="349"/>
    </location>
</feature>
<reference evidence="5" key="2">
    <citation type="submission" date="2025-08" db="UniProtKB">
        <authorList>
            <consortium name="RefSeq"/>
        </authorList>
    </citation>
    <scope>IDENTIFICATION</scope>
    <source>
        <tissue evidence="5">Young leaves</tissue>
    </source>
</reference>
<dbReference type="Proteomes" id="UP000694853">
    <property type="component" value="Unplaced"/>
</dbReference>
<accession>A0A8B8LG60</accession>
<dbReference type="InterPro" id="IPR011990">
    <property type="entry name" value="TPR-like_helical_dom_sf"/>
</dbReference>
<feature type="repeat" description="PPR" evidence="3">
    <location>
        <begin position="161"/>
        <end position="195"/>
    </location>
</feature>
<dbReference type="Pfam" id="PF01535">
    <property type="entry name" value="PPR"/>
    <property type="match status" value="3"/>
</dbReference>
<dbReference type="OrthoDB" id="185373at2759"/>
<dbReference type="GeneID" id="113865162"/>
<dbReference type="KEGG" id="aprc:113865162"/>
<sequence>MAIQLLKRLHEPLILWPKPLPLISYFCSNESSESGIVRSVVSILTHQRSKSRWSTLRSACPNGIDPFEFSQISINLKNKPQLALRFFHWTKSNSLCHHNLSSYSTIIHILARARLSSHAYDVIRTAIRASQLNEDEGCRFDSSPLKLFETLVKSYRDSGSAPFVFDLLIKACLDSKKVDPSIEIVRMLLSRGISPKVSTLNCLIPRVCQSRGVDAGYAIYRELFRLDEEKKEISKRSFDFRVTPNVHTYNELMLCCYQDGWMEKVEEIWNEMGEMRCKPNAYSYSVLMAAFCEEGRLGDADKLWEEMRNEEMEPDVVCYNTMIGGFCNIGDVGRAEEFFKEMALAGVESTAATYEHLVKGYCNAGDVDSAVLVYKDMSRRDFRPDASTLDVMIRLLCDKGRVQEALEFFRCAAGKFDLFPREKSYEALIKGLCLEGRMEEALKIQAEMVGKGFHLNSEIYGAFIDGYITQGNEELAVALRKEMLQTQMPS</sequence>
<evidence type="ECO:0000256" key="3">
    <source>
        <dbReference type="PROSITE-ProRule" id="PRU00708"/>
    </source>
</evidence>
<keyword evidence="4" id="KW-1185">Reference proteome</keyword>
<protein>
    <submittedName>
        <fullName evidence="5">Pentatricopeptide repeat-containing protein At2g15980</fullName>
    </submittedName>
</protein>
<dbReference type="PANTHER" id="PTHR47447:SF21">
    <property type="entry name" value="PENTACOTRIPEPTIDE-REPEAT REGION OF PRORP DOMAIN-CONTAINING PROTEIN"/>
    <property type="match status" value="1"/>
</dbReference>
<name>A0A8B8LG60_ABRPR</name>
<feature type="repeat" description="PPR" evidence="3">
    <location>
        <begin position="385"/>
        <end position="420"/>
    </location>
</feature>
<dbReference type="AlphaFoldDB" id="A0A8B8LG60"/>
<evidence type="ECO:0000313" key="4">
    <source>
        <dbReference type="Proteomes" id="UP000694853"/>
    </source>
</evidence>
<proteinExistence type="inferred from homology"/>
<feature type="repeat" description="PPR" evidence="3">
    <location>
        <begin position="245"/>
        <end position="279"/>
    </location>
</feature>
<dbReference type="InterPro" id="IPR002885">
    <property type="entry name" value="PPR_rpt"/>
</dbReference>
<evidence type="ECO:0000313" key="5">
    <source>
        <dbReference type="RefSeq" id="XP_027355346.1"/>
    </source>
</evidence>
<dbReference type="SUPFAM" id="SSF81901">
    <property type="entry name" value="HCP-like"/>
    <property type="match status" value="1"/>
</dbReference>
<organism evidence="4 5">
    <name type="scientific">Abrus precatorius</name>
    <name type="common">Indian licorice</name>
    <name type="synonym">Glycine abrus</name>
    <dbReference type="NCBI Taxonomy" id="3816"/>
    <lineage>
        <taxon>Eukaryota</taxon>
        <taxon>Viridiplantae</taxon>
        <taxon>Streptophyta</taxon>
        <taxon>Embryophyta</taxon>
        <taxon>Tracheophyta</taxon>
        <taxon>Spermatophyta</taxon>
        <taxon>Magnoliopsida</taxon>
        <taxon>eudicotyledons</taxon>
        <taxon>Gunneridae</taxon>
        <taxon>Pentapetalae</taxon>
        <taxon>rosids</taxon>
        <taxon>fabids</taxon>
        <taxon>Fabales</taxon>
        <taxon>Fabaceae</taxon>
        <taxon>Papilionoideae</taxon>
        <taxon>50 kb inversion clade</taxon>
        <taxon>NPAAA clade</taxon>
        <taxon>indigoferoid/millettioid clade</taxon>
        <taxon>Abreae</taxon>
        <taxon>Abrus</taxon>
    </lineage>
</organism>
<dbReference type="PROSITE" id="PS51375">
    <property type="entry name" value="PPR"/>
    <property type="match status" value="7"/>
</dbReference>
<keyword evidence="2" id="KW-0677">Repeat</keyword>